<evidence type="ECO:0000313" key="3">
    <source>
        <dbReference type="EMBL" id="MBB6454661.1"/>
    </source>
</evidence>
<dbReference type="InterPro" id="IPR041796">
    <property type="entry name" value="Mre11_N"/>
</dbReference>
<name>A0A841Q880_9BACI</name>
<dbReference type="PIRSF" id="PIRSF033091">
    <property type="entry name" value="Pesterase_YhaO"/>
    <property type="match status" value="1"/>
</dbReference>
<dbReference type="CDD" id="cd00840">
    <property type="entry name" value="MPP_Mre11_N"/>
    <property type="match status" value="1"/>
</dbReference>
<dbReference type="SUPFAM" id="SSF56300">
    <property type="entry name" value="Metallo-dependent phosphatases"/>
    <property type="match status" value="1"/>
</dbReference>
<dbReference type="Gene3D" id="3.60.21.10">
    <property type="match status" value="1"/>
</dbReference>
<dbReference type="EMBL" id="JACHGH010000011">
    <property type="protein sequence ID" value="MBB6454661.1"/>
    <property type="molecule type" value="Genomic_DNA"/>
</dbReference>
<dbReference type="InterPro" id="IPR029052">
    <property type="entry name" value="Metallo-depent_PP-like"/>
</dbReference>
<evidence type="ECO:0000259" key="2">
    <source>
        <dbReference type="Pfam" id="PF00149"/>
    </source>
</evidence>
<dbReference type="InterPro" id="IPR050535">
    <property type="entry name" value="DNA_Repair-Maintenance_Comp"/>
</dbReference>
<keyword evidence="3" id="KW-0540">Nuclease</keyword>
<keyword evidence="3" id="KW-0269">Exonuclease</keyword>
<organism evidence="3 4">
    <name type="scientific">Salirhabdus euzebyi</name>
    <dbReference type="NCBI Taxonomy" id="394506"/>
    <lineage>
        <taxon>Bacteria</taxon>
        <taxon>Bacillati</taxon>
        <taxon>Bacillota</taxon>
        <taxon>Bacilli</taxon>
        <taxon>Bacillales</taxon>
        <taxon>Bacillaceae</taxon>
        <taxon>Salirhabdus</taxon>
    </lineage>
</organism>
<dbReference type="AlphaFoldDB" id="A0A841Q880"/>
<dbReference type="Pfam" id="PF00149">
    <property type="entry name" value="Metallophos"/>
    <property type="match status" value="1"/>
</dbReference>
<dbReference type="InterPro" id="IPR004843">
    <property type="entry name" value="Calcineurin-like_PHP"/>
</dbReference>
<dbReference type="GO" id="GO:0004527">
    <property type="term" value="F:exonuclease activity"/>
    <property type="evidence" value="ECO:0007669"/>
    <property type="project" value="UniProtKB-KW"/>
</dbReference>
<gene>
    <name evidence="3" type="ORF">HNQ94_003150</name>
</gene>
<dbReference type="Proteomes" id="UP000581688">
    <property type="component" value="Unassembled WGS sequence"/>
</dbReference>
<evidence type="ECO:0000256" key="1">
    <source>
        <dbReference type="ARBA" id="ARBA00022801"/>
    </source>
</evidence>
<sequence>MKKALRFIHSADLHLDSPFKGLSHVPTHIFEEIKQSTFKAFDRIIDLAIKQEVDFVLFVGDLFDENARSLKAQMKVKKGLEKLKQHHIAVFISYGNHDFVNGDYYDVDFPDNVQVFQSEKVDCFPFYKGEEHVANIYGFSYENRAVTEPKVKEYTITSEAVYHIGMLHGSLSTNNEHDVYAPFLLSDLQQKNIDYWALGHIHKREQLQASPSVLYSGNIQGRHIKETGEKGVYVVDLDQNETYLSFHSTQVIRFEQESIDVTDCRGLDELESILSTYKEEWREQYGKAFIRLQLTVDQEQLGNVNLDVIRELTDVLNEIEEEEQKWVWLESIQINNKVSWDRAELLKGNHFTGELLRTIQQTTDLETNIEELTANRDIKKYVGSLSDDELAEIKEHAETLLLQELLKD</sequence>
<dbReference type="PANTHER" id="PTHR30337:SF7">
    <property type="entry name" value="PHOSPHOESTERASE"/>
    <property type="match status" value="1"/>
</dbReference>
<proteinExistence type="predicted"/>
<reference evidence="3 4" key="1">
    <citation type="submission" date="2020-08" db="EMBL/GenBank/DDBJ databases">
        <title>Genomic Encyclopedia of Type Strains, Phase IV (KMG-IV): sequencing the most valuable type-strain genomes for metagenomic binning, comparative biology and taxonomic classification.</title>
        <authorList>
            <person name="Goeker M."/>
        </authorList>
    </citation>
    <scope>NUCLEOTIDE SEQUENCE [LARGE SCALE GENOMIC DNA]</scope>
    <source>
        <strain evidence="3 4">DSM 19612</strain>
    </source>
</reference>
<evidence type="ECO:0000313" key="4">
    <source>
        <dbReference type="Proteomes" id="UP000581688"/>
    </source>
</evidence>
<feature type="domain" description="Calcineurin-like phosphoesterase" evidence="2">
    <location>
        <begin position="5"/>
        <end position="203"/>
    </location>
</feature>
<dbReference type="RefSeq" id="WP_174497162.1">
    <property type="nucleotide sequence ID" value="NZ_CADDWK010000012.1"/>
</dbReference>
<keyword evidence="1" id="KW-0378">Hydrolase</keyword>
<accession>A0A841Q880</accession>
<comment type="caution">
    <text evidence="3">The sequence shown here is derived from an EMBL/GenBank/DDBJ whole genome shotgun (WGS) entry which is preliminary data.</text>
</comment>
<dbReference type="PANTHER" id="PTHR30337">
    <property type="entry name" value="COMPONENT OF ATP-DEPENDENT DSDNA EXONUCLEASE"/>
    <property type="match status" value="1"/>
</dbReference>
<keyword evidence="4" id="KW-1185">Reference proteome</keyword>
<dbReference type="InterPro" id="IPR014576">
    <property type="entry name" value="Pesterase_YhaO"/>
</dbReference>
<protein>
    <submittedName>
        <fullName evidence="3">DNA repair exonuclease SbcCD nuclease subunit</fullName>
    </submittedName>
</protein>